<dbReference type="eggNOG" id="KOG2218">
    <property type="taxonomic scope" value="Eukaryota"/>
</dbReference>
<feature type="region of interest" description="Disordered" evidence="1">
    <location>
        <begin position="302"/>
        <end position="332"/>
    </location>
</feature>
<evidence type="ECO:0000256" key="1">
    <source>
        <dbReference type="SAM" id="MobiDB-lite"/>
    </source>
</evidence>
<protein>
    <submittedName>
        <fullName evidence="2">Uncharacterized protein</fullName>
    </submittedName>
</protein>
<feature type="compositionally biased region" description="Basic and acidic residues" evidence="1">
    <location>
        <begin position="315"/>
        <end position="332"/>
    </location>
</feature>
<reference evidence="2" key="1">
    <citation type="submission" date="2015-06" db="UniProtKB">
        <authorList>
            <consortium name="EnsemblPlants"/>
        </authorList>
    </citation>
    <scope>IDENTIFICATION</scope>
</reference>
<sequence>MFARVYAVEWRLQKTVVALAFSEVANRFSRPAGEAGEEEVGWPATNDGRRGGGNDVRAGGTPPTPPPLLPPTTRAPDRGLDDDGSFLALPIAFPVSAIRLRLILPRQPSHVAGLRQLSRPADITPELHRFLDSRFCSQADLAVAANVMAEIRGRYAELKVSVSDHSVRLAAAAAAYSSSCSAAGTALSNVRGCLTALNASTSEPRVTEEVEVGSEEMLFEQLTSLAKEVAIVELVRDYATECDISFLGQRRRGEQGGRRRYPWQLVERRRRPTAWGETLLHPRCRRRRCCRRRRVARRRSPDLLPPCPVGQLAQTEEKNERKEVREEGKEKE</sequence>
<dbReference type="AlphaFoldDB" id="I1P8K4"/>
<dbReference type="STRING" id="4538.I1P8K4"/>
<organism evidence="2 3">
    <name type="scientific">Oryza glaberrima</name>
    <name type="common">African rice</name>
    <dbReference type="NCBI Taxonomy" id="4538"/>
    <lineage>
        <taxon>Eukaryota</taxon>
        <taxon>Viridiplantae</taxon>
        <taxon>Streptophyta</taxon>
        <taxon>Embryophyta</taxon>
        <taxon>Tracheophyta</taxon>
        <taxon>Spermatophyta</taxon>
        <taxon>Magnoliopsida</taxon>
        <taxon>Liliopsida</taxon>
        <taxon>Poales</taxon>
        <taxon>Poaceae</taxon>
        <taxon>BOP clade</taxon>
        <taxon>Oryzoideae</taxon>
        <taxon>Oryzeae</taxon>
        <taxon>Oryzinae</taxon>
        <taxon>Oryza</taxon>
    </lineage>
</organism>
<reference evidence="2 3" key="2">
    <citation type="submission" date="2018-04" db="EMBL/GenBank/DDBJ databases">
        <title>OglaRS2 (Oryza glaberrima Reference Sequence Version 2).</title>
        <authorList>
            <person name="Zhang J."/>
            <person name="Kudrna D."/>
            <person name="Lee S."/>
            <person name="Talag J."/>
            <person name="Rajasekar S."/>
            <person name="Wing R.A."/>
        </authorList>
    </citation>
    <scope>NUCLEOTIDE SEQUENCE [LARGE SCALE GENOMIC DNA]</scope>
    <source>
        <strain evidence="2 3">cv. IRGC 96717</strain>
    </source>
</reference>
<accession>I1P8K4</accession>
<dbReference type="OMA" id="WPATNDG"/>
<feature type="region of interest" description="Disordered" evidence="1">
    <location>
        <begin position="32"/>
        <end position="80"/>
    </location>
</feature>
<name>I1P8K4_ORYGL</name>
<evidence type="ECO:0000313" key="2">
    <source>
        <dbReference type="EnsemblPlants" id="ORGLA03G0070000.1"/>
    </source>
</evidence>
<dbReference type="HOGENOM" id="CLU_861596_0_0_1"/>
<keyword evidence="3" id="KW-1185">Reference proteome</keyword>
<dbReference type="Gramene" id="ORGLA03G0070000.1">
    <property type="protein sequence ID" value="ORGLA03G0070000.1"/>
    <property type="gene ID" value="ORGLA03G0070000"/>
</dbReference>
<evidence type="ECO:0000313" key="3">
    <source>
        <dbReference type="Proteomes" id="UP000007306"/>
    </source>
</evidence>
<proteinExistence type="predicted"/>
<dbReference type="Proteomes" id="UP000007306">
    <property type="component" value="Chromosome 3"/>
</dbReference>
<dbReference type="EnsemblPlants" id="ORGLA03G0070000.1">
    <property type="protein sequence ID" value="ORGLA03G0070000.1"/>
    <property type="gene ID" value="ORGLA03G0070000"/>
</dbReference>